<keyword evidence="4" id="KW-1185">Reference proteome</keyword>
<feature type="region of interest" description="Disordered" evidence="1">
    <location>
        <begin position="109"/>
        <end position="129"/>
    </location>
</feature>
<evidence type="ECO:0000313" key="4">
    <source>
        <dbReference type="Proteomes" id="UP000005824"/>
    </source>
</evidence>
<dbReference type="RefSeq" id="WP_006983138.1">
    <property type="nucleotide sequence ID" value="NZ_ABVL01000029.1"/>
</dbReference>
<name>B4DA77_9BACT</name>
<comment type="caution">
    <text evidence="3">The sequence shown here is derived from an EMBL/GenBank/DDBJ whole genome shotgun (WGS) entry which is preliminary data.</text>
</comment>
<dbReference type="InParanoid" id="B4DA77"/>
<gene>
    <name evidence="3" type="ORF">CfE428DRAFT_5817</name>
</gene>
<keyword evidence="2" id="KW-0812">Transmembrane</keyword>
<evidence type="ECO:0000313" key="3">
    <source>
        <dbReference type="EMBL" id="EDY16704.1"/>
    </source>
</evidence>
<evidence type="ECO:0000256" key="1">
    <source>
        <dbReference type="SAM" id="MobiDB-lite"/>
    </source>
</evidence>
<feature type="transmembrane region" description="Helical" evidence="2">
    <location>
        <begin position="53"/>
        <end position="72"/>
    </location>
</feature>
<dbReference type="AlphaFoldDB" id="B4DA77"/>
<proteinExistence type="predicted"/>
<keyword evidence="2" id="KW-0472">Membrane</keyword>
<feature type="transmembrane region" description="Helical" evidence="2">
    <location>
        <begin position="6"/>
        <end position="23"/>
    </location>
</feature>
<keyword evidence="2" id="KW-1133">Transmembrane helix</keyword>
<dbReference type="STRING" id="497964.CfE428DRAFT_5817"/>
<protein>
    <submittedName>
        <fullName evidence="3">Uncharacterized protein</fullName>
    </submittedName>
</protein>
<dbReference type="Proteomes" id="UP000005824">
    <property type="component" value="Unassembled WGS sequence"/>
</dbReference>
<reference evidence="3 4" key="1">
    <citation type="journal article" date="2011" name="J. Bacteriol.">
        <title>Genome sequence of Chthoniobacter flavus Ellin428, an aerobic heterotrophic soil bacterium.</title>
        <authorList>
            <person name="Kant R."/>
            <person name="van Passel M.W."/>
            <person name="Palva A."/>
            <person name="Lucas S."/>
            <person name="Lapidus A."/>
            <person name="Glavina Del Rio T."/>
            <person name="Dalin E."/>
            <person name="Tice H."/>
            <person name="Bruce D."/>
            <person name="Goodwin L."/>
            <person name="Pitluck S."/>
            <person name="Larimer F.W."/>
            <person name="Land M.L."/>
            <person name="Hauser L."/>
            <person name="Sangwan P."/>
            <person name="de Vos W.M."/>
            <person name="Janssen P.H."/>
            <person name="Smidt H."/>
        </authorList>
    </citation>
    <scope>NUCLEOTIDE SEQUENCE [LARGE SCALE GENOMIC DNA]</scope>
    <source>
        <strain evidence="3 4">Ellin428</strain>
    </source>
</reference>
<accession>B4DA77</accession>
<dbReference type="EMBL" id="ABVL01000029">
    <property type="protein sequence ID" value="EDY16704.1"/>
    <property type="molecule type" value="Genomic_DNA"/>
</dbReference>
<sequence length="144" mass="15695">MNPFTIFIGWIIFGVVGGLIGQQHGKTGKGFILGFLFGPIGWAFMLFDVSASVIVFLCVAVVVIGWTAVTLIETKLGMDRKKSPEVTQDPPSDSDAQDIQSRFDAIKPMATPVPRSTPIYSPRAPVSDRQREALDIARKYAAPK</sequence>
<evidence type="ECO:0000256" key="2">
    <source>
        <dbReference type="SAM" id="Phobius"/>
    </source>
</evidence>
<feature type="transmembrane region" description="Helical" evidence="2">
    <location>
        <begin position="30"/>
        <end position="47"/>
    </location>
</feature>
<organism evidence="3 4">
    <name type="scientific">Chthoniobacter flavus Ellin428</name>
    <dbReference type="NCBI Taxonomy" id="497964"/>
    <lineage>
        <taxon>Bacteria</taxon>
        <taxon>Pseudomonadati</taxon>
        <taxon>Verrucomicrobiota</taxon>
        <taxon>Spartobacteria</taxon>
        <taxon>Chthoniobacterales</taxon>
        <taxon>Chthoniobacteraceae</taxon>
        <taxon>Chthoniobacter</taxon>
    </lineage>
</organism>